<evidence type="ECO:0000256" key="11">
    <source>
        <dbReference type="ARBA" id="ARBA00022989"/>
    </source>
</evidence>
<evidence type="ECO:0000256" key="14">
    <source>
        <dbReference type="ARBA" id="ARBA00023157"/>
    </source>
</evidence>
<evidence type="ECO:0000256" key="13">
    <source>
        <dbReference type="ARBA" id="ARBA00023136"/>
    </source>
</evidence>
<gene>
    <name evidence="19" type="primary">CACNA2D4</name>
</gene>
<evidence type="ECO:0000313" key="19">
    <source>
        <dbReference type="RefSeq" id="XP_035874351.1"/>
    </source>
</evidence>
<dbReference type="Pfam" id="PF08399">
    <property type="entry name" value="VWA_N"/>
    <property type="match status" value="1"/>
</dbReference>
<dbReference type="PANTHER" id="PTHR10166:SF59">
    <property type="entry name" value="VOLTAGE-DEPENDENT CALCIUM CHANNEL SUBUNIT ALPHA-2_DELTA-4"/>
    <property type="match status" value="1"/>
</dbReference>
<keyword evidence="4" id="KW-0109">Calcium transport</keyword>
<evidence type="ECO:0000256" key="8">
    <source>
        <dbReference type="ARBA" id="ARBA00022729"/>
    </source>
</evidence>
<protein>
    <submittedName>
        <fullName evidence="19">Voltage-dependent calcium channel subunit alpha-2/delta-4 isoform X6</fullName>
    </submittedName>
</protein>
<sequence>MPGPPRLSPDPSCPYSRMPWGLGLSPWKTAVILSLLLSSTALSPRSGQTKIPLETVKLWADTFGRDLYDTVTKYSGSLLLQKKYKDVEPSLRIQAVDGLELVRKFSEDMETMLRRKVEAVKVLQNLVEAAEEADLNHEFNESLVFDYYNSVLINERDANGKYVELGAEFVLESNAHFSNLMVNTSLSSVQLPTNVYNKDPDILNGVYMSEALNTVFVENFQRDPTLTWQYFGSSTGFFRIYPGIKWTPDENGVITFDCRNRGWYIQAATSPKDIVIVLDMSGSMKGLWMTIAKHTISTILDTLGENDFVNIIAYNDYIHYIEPCFKGILVQANRDNREHFKQLVDDLMVKGVGVVDQALREAFQILKQSQEARQGSLCNQAIMLISDGAVEDYEPVFEEYNWPDRKVRVFTYLIGREVTFADRMKWIACNNKGYYTQISTLADAQENVMEYLHVLSRPMVINHDHDIIWTEAYMDSKLFTSHAQDLRLLTTVAMPVFSKKNETRSHGILLGVVGSDVALRELMKLAPRYKLGVHGYAFLNTNNGYILSHPDLRPLYREGKKLKPKPNYNSVDLSEVEWEDRTETKRVLFLTNDYFFTDISDTPFSLGVVLSQGHGEYILLGNTSVEEGLHDLLHPDLTLASDWIYCITDIDPDHRKLSQLEAMVRFLTGEDPDLECDEELVQEVLFDAVVTAPMEAYWTALALNSSEDYQRVADRAFLGTRAGLLRSSLFVGSEKISNRKFLTPEDKASMFTMDHFPLWYRQAAEQPAGSFVFNLHSTEEPEGPGEPAVVTASTAVAVTVDKKTAIAAAVGIQMRLDFLHHLFWAATQQCSAGDGLCPQSCRDSDLDCFVIDNNGFILISGRPQETGRFLGEVDGALMTQLLSMGVFSQVTLYDYQAMCKPPNHHHSAARPLVSPIYALLTRTRWLVNELLLFLLQWSTWGSWRVPSGAEAKAVFHHTHKHQRQDVLQPCDTEYPMFMHQRAIQEANGIIECGACQKVFVMHQIPNSNLLLLVTDPTCDCSIFPQILQEATEVKYNASIKCDRMRSQKLRRRPDSCHAFHPEENAQDCGGASETSASRPLLLLPLCAWLLPPQLLR</sequence>
<dbReference type="FunFam" id="3.40.50.410:FF:000007">
    <property type="entry name" value="Calcium voltage-gated channel auxiliary subunit alpha2delta 3"/>
    <property type="match status" value="1"/>
</dbReference>
<comment type="similarity">
    <text evidence="2">Belongs to the calcium channel subunit alpha-2/delta family.</text>
</comment>
<dbReference type="Proteomes" id="UP000504628">
    <property type="component" value="Chromosome 2"/>
</dbReference>
<dbReference type="GeneID" id="114514017"/>
<dbReference type="Pfam" id="PF08473">
    <property type="entry name" value="VGCC_alpha2"/>
    <property type="match status" value="1"/>
</dbReference>
<dbReference type="PROSITE" id="PS50234">
    <property type="entry name" value="VWFA"/>
    <property type="match status" value="1"/>
</dbReference>
<keyword evidence="13" id="KW-0472">Membrane</keyword>
<keyword evidence="16" id="KW-0407">Ion channel</keyword>
<keyword evidence="5" id="KW-0107">Calcium channel</keyword>
<evidence type="ECO:0000256" key="9">
    <source>
        <dbReference type="ARBA" id="ARBA00022837"/>
    </source>
</evidence>
<dbReference type="GO" id="GO:0005891">
    <property type="term" value="C:voltage-gated calcium channel complex"/>
    <property type="evidence" value="ECO:0007669"/>
    <property type="project" value="TreeGrafter"/>
</dbReference>
<evidence type="ECO:0000256" key="2">
    <source>
        <dbReference type="ARBA" id="ARBA00007060"/>
    </source>
</evidence>
<dbReference type="InterPro" id="IPR051173">
    <property type="entry name" value="Ca_channel_alpha-2/delta"/>
</dbReference>
<accession>A0A7E6D5N5</accession>
<evidence type="ECO:0000256" key="1">
    <source>
        <dbReference type="ARBA" id="ARBA00004479"/>
    </source>
</evidence>
<keyword evidence="14" id="KW-1015">Disulfide bond</keyword>
<keyword evidence="3" id="KW-0813">Transport</keyword>
<dbReference type="GO" id="GO:0046872">
    <property type="term" value="F:metal ion binding"/>
    <property type="evidence" value="ECO:0007669"/>
    <property type="project" value="UniProtKB-KW"/>
</dbReference>
<evidence type="ECO:0000256" key="3">
    <source>
        <dbReference type="ARBA" id="ARBA00022448"/>
    </source>
</evidence>
<keyword evidence="11" id="KW-1133">Transmembrane helix</keyword>
<dbReference type="InterPro" id="IPR036465">
    <property type="entry name" value="vWFA_dom_sf"/>
</dbReference>
<keyword evidence="15" id="KW-0325">Glycoprotein</keyword>
<dbReference type="CTD" id="93589"/>
<dbReference type="Gene3D" id="3.40.50.410">
    <property type="entry name" value="von Willebrand factor, type A domain"/>
    <property type="match status" value="1"/>
</dbReference>
<evidence type="ECO:0000256" key="5">
    <source>
        <dbReference type="ARBA" id="ARBA00022673"/>
    </source>
</evidence>
<proteinExistence type="inferred from homology"/>
<name>A0A7E6D5N5_9CHIR</name>
<evidence type="ECO:0000256" key="6">
    <source>
        <dbReference type="ARBA" id="ARBA00022692"/>
    </source>
</evidence>
<dbReference type="Pfam" id="PF13768">
    <property type="entry name" value="VWA_3"/>
    <property type="match status" value="1"/>
</dbReference>
<organism evidence="18 19">
    <name type="scientific">Phyllostomus discolor</name>
    <name type="common">pale spear-nosed bat</name>
    <dbReference type="NCBI Taxonomy" id="89673"/>
    <lineage>
        <taxon>Eukaryota</taxon>
        <taxon>Metazoa</taxon>
        <taxon>Chordata</taxon>
        <taxon>Craniata</taxon>
        <taxon>Vertebrata</taxon>
        <taxon>Euteleostomi</taxon>
        <taxon>Mammalia</taxon>
        <taxon>Eutheria</taxon>
        <taxon>Laurasiatheria</taxon>
        <taxon>Chiroptera</taxon>
        <taxon>Yangochiroptera</taxon>
        <taxon>Phyllostomidae</taxon>
        <taxon>Phyllostominae</taxon>
        <taxon>Phyllostomus</taxon>
    </lineage>
</organism>
<keyword evidence="12" id="KW-0406">Ion transport</keyword>
<feature type="domain" description="VWFA" evidence="17">
    <location>
        <begin position="273"/>
        <end position="455"/>
    </location>
</feature>
<dbReference type="FunFam" id="3.30.450.20:FF:000012">
    <property type="entry name" value="Calcium channel, voltage-dependent, alpha2/delta subunit 3"/>
    <property type="match status" value="1"/>
</dbReference>
<keyword evidence="18" id="KW-1185">Reference proteome</keyword>
<dbReference type="SMART" id="SM00327">
    <property type="entry name" value="VWA"/>
    <property type="match status" value="1"/>
</dbReference>
<evidence type="ECO:0000256" key="4">
    <source>
        <dbReference type="ARBA" id="ARBA00022568"/>
    </source>
</evidence>
<dbReference type="CDD" id="cd01463">
    <property type="entry name" value="vWA_VGCC_like"/>
    <property type="match status" value="1"/>
</dbReference>
<evidence type="ECO:0000313" key="18">
    <source>
        <dbReference type="Proteomes" id="UP000504628"/>
    </source>
</evidence>
<dbReference type="SUPFAM" id="SSF53300">
    <property type="entry name" value="vWA-like"/>
    <property type="match status" value="1"/>
</dbReference>
<evidence type="ECO:0000256" key="7">
    <source>
        <dbReference type="ARBA" id="ARBA00022723"/>
    </source>
</evidence>
<evidence type="ECO:0000256" key="10">
    <source>
        <dbReference type="ARBA" id="ARBA00022882"/>
    </source>
</evidence>
<keyword evidence="7" id="KW-0479">Metal-binding</keyword>
<dbReference type="GO" id="GO:0005245">
    <property type="term" value="F:voltage-gated calcium channel activity"/>
    <property type="evidence" value="ECO:0007669"/>
    <property type="project" value="TreeGrafter"/>
</dbReference>
<keyword evidence="8" id="KW-0732">Signal</keyword>
<keyword evidence="10" id="KW-0851">Voltage-gated channel</keyword>
<dbReference type="PANTHER" id="PTHR10166">
    <property type="entry name" value="VOLTAGE-DEPENDENT CALCIUM CHANNEL SUBUNIT ALPHA-2/DELTA-RELATED"/>
    <property type="match status" value="1"/>
</dbReference>
<evidence type="ECO:0000259" key="17">
    <source>
        <dbReference type="PROSITE" id="PS50234"/>
    </source>
</evidence>
<dbReference type="RefSeq" id="XP_035874351.1">
    <property type="nucleotide sequence ID" value="XM_036018458.1"/>
</dbReference>
<evidence type="ECO:0000256" key="12">
    <source>
        <dbReference type="ARBA" id="ARBA00023065"/>
    </source>
</evidence>
<dbReference type="InterPro" id="IPR013680">
    <property type="entry name" value="VDCC_a2/dsu"/>
</dbReference>
<evidence type="ECO:0000256" key="15">
    <source>
        <dbReference type="ARBA" id="ARBA00023180"/>
    </source>
</evidence>
<reference evidence="19" key="1">
    <citation type="submission" date="2025-08" db="UniProtKB">
        <authorList>
            <consortium name="RefSeq"/>
        </authorList>
    </citation>
    <scope>IDENTIFICATION</scope>
    <source>
        <tissue evidence="19">Muscle</tissue>
    </source>
</reference>
<keyword evidence="6" id="KW-0812">Transmembrane</keyword>
<keyword evidence="9" id="KW-0106">Calcium</keyword>
<evidence type="ECO:0000256" key="16">
    <source>
        <dbReference type="ARBA" id="ARBA00023303"/>
    </source>
</evidence>
<dbReference type="InterPro" id="IPR002035">
    <property type="entry name" value="VWF_A"/>
</dbReference>
<comment type="subcellular location">
    <subcellularLocation>
        <location evidence="1">Membrane</location>
        <topology evidence="1">Single-pass type I membrane protein</topology>
    </subcellularLocation>
</comment>
<dbReference type="InterPro" id="IPR013608">
    <property type="entry name" value="VWA_N"/>
</dbReference>
<dbReference type="AlphaFoldDB" id="A0A7E6D5N5"/>
<dbReference type="Gene3D" id="3.30.450.20">
    <property type="entry name" value="PAS domain"/>
    <property type="match status" value="1"/>
</dbReference>